<proteinExistence type="predicted"/>
<feature type="domain" description="Saccharopine dehydrogenase-like C-terminal" evidence="2">
    <location>
        <begin position="139"/>
        <end position="394"/>
    </location>
</feature>
<evidence type="ECO:0000313" key="4">
    <source>
        <dbReference type="Proteomes" id="UP000278149"/>
    </source>
</evidence>
<dbReference type="InterPro" id="IPR036291">
    <property type="entry name" value="NAD(P)-bd_dom_sf"/>
</dbReference>
<dbReference type="InterPro" id="IPR005097">
    <property type="entry name" value="Sacchrp_dh_NADP-bd"/>
</dbReference>
<reference evidence="3 4" key="1">
    <citation type="submission" date="2018-10" db="EMBL/GenBank/DDBJ databases">
        <title>Co-occurring genomic capacity for anaerobic methane metabolism and dissimilatory sulfite reduction discovered in the Korarchaeota.</title>
        <authorList>
            <person name="Mckay L.J."/>
            <person name="Dlakic M."/>
            <person name="Fields M.W."/>
            <person name="Delmont T.O."/>
            <person name="Eren A.M."/>
            <person name="Jay Z.J."/>
            <person name="Klingelsmith K.B."/>
            <person name="Rusch D.B."/>
            <person name="Inskeep W.P."/>
        </authorList>
    </citation>
    <scope>NUCLEOTIDE SEQUENCE [LARGE SCALE GENOMIC DNA]</scope>
    <source>
        <strain evidence="3 4">WS</strain>
    </source>
</reference>
<evidence type="ECO:0000259" key="2">
    <source>
        <dbReference type="Pfam" id="PF16653"/>
    </source>
</evidence>
<dbReference type="Proteomes" id="UP000278149">
    <property type="component" value="Unassembled WGS sequence"/>
</dbReference>
<accession>A0A3R9WZQ3</accession>
<organism evidence="3 4">
    <name type="scientific">Candidatus Korarchaeum cryptofilum</name>
    <dbReference type="NCBI Taxonomy" id="498846"/>
    <lineage>
        <taxon>Archaea</taxon>
        <taxon>Thermoproteota</taxon>
        <taxon>Candidatus Korarchaeia</taxon>
        <taxon>Candidatus Korarchaeales</taxon>
        <taxon>Candidatus Korarchaeaceae</taxon>
        <taxon>Candidatus Korarchaeum</taxon>
    </lineage>
</organism>
<dbReference type="SUPFAM" id="SSF55347">
    <property type="entry name" value="Glyceraldehyde-3-phosphate dehydrogenase-like, C-terminal domain"/>
    <property type="match status" value="1"/>
</dbReference>
<protein>
    <recommendedName>
        <fullName evidence="5">Saccharopine dehydrogenase</fullName>
    </recommendedName>
</protein>
<evidence type="ECO:0000313" key="3">
    <source>
        <dbReference type="EMBL" id="RSN70927.1"/>
    </source>
</evidence>
<dbReference type="AlphaFoldDB" id="A0A3R9WZQ3"/>
<dbReference type="Gene3D" id="3.30.360.10">
    <property type="entry name" value="Dihydrodipicolinate Reductase, domain 2"/>
    <property type="match status" value="1"/>
</dbReference>
<evidence type="ECO:0008006" key="5">
    <source>
        <dbReference type="Google" id="ProtNLM"/>
    </source>
</evidence>
<dbReference type="SUPFAM" id="SSF51735">
    <property type="entry name" value="NAD(P)-binding Rossmann-fold domains"/>
    <property type="match status" value="1"/>
</dbReference>
<evidence type="ECO:0000259" key="1">
    <source>
        <dbReference type="Pfam" id="PF03435"/>
    </source>
</evidence>
<dbReference type="Pfam" id="PF16653">
    <property type="entry name" value="Sacchrp_dh_C"/>
    <property type="match status" value="1"/>
</dbReference>
<dbReference type="Pfam" id="PF03435">
    <property type="entry name" value="Sacchrp_dh_NADP"/>
    <property type="match status" value="1"/>
</dbReference>
<dbReference type="PANTHER" id="PTHR43796:SF2">
    <property type="entry name" value="CARBOXYNORSPERMIDINE SYNTHASE"/>
    <property type="match status" value="1"/>
</dbReference>
<dbReference type="PANTHER" id="PTHR43796">
    <property type="entry name" value="CARBOXYNORSPERMIDINE SYNTHASE"/>
    <property type="match status" value="1"/>
</dbReference>
<gene>
    <name evidence="3" type="ORF">D9Q81_00145</name>
</gene>
<sequence>MVPLAKIVVLGAGVVAPAIVYDLADDEVSPHVDEIVVADISEEKARLAVEGAKRFTKRKKLDYARVDVRNVNETAELLRGADVVVNGIIYYYIPQVMEAALKAGVHYTDLGSEVPILKKQFEFDEAYRRAGLLAIPGMGGCPGMINVAARYGVEQLDEVERVLLREGWVDFNDYDSLGIPLPVPYSLDCILDEYMHPVEVWEDGRIKLVDPVRPEDREVIHFPPPVGTQELYYIEHPEVWTIGETFKHKGLRYVDYKLSYPRELYMKYKLLTDLGLTNDKPVRVGNVEIVPRDLLKMLVNETFKGKEIPPNDYDIMRVIVEGKKDGRRERITIDLHTEWNRKWGLTAQAVTVGTPTSITAQWMAKGLIKERGVKNPEEVIDPVPFFEELKKRGIRIHVQREFLI</sequence>
<name>A0A3R9WZQ3_9CREN</name>
<feature type="domain" description="Saccharopine dehydrogenase NADP binding" evidence="1">
    <location>
        <begin position="7"/>
        <end position="135"/>
    </location>
</feature>
<dbReference type="EMBL" id="RCOR01000001">
    <property type="protein sequence ID" value="RSN70927.1"/>
    <property type="molecule type" value="Genomic_DNA"/>
</dbReference>
<dbReference type="Gene3D" id="3.40.50.720">
    <property type="entry name" value="NAD(P)-binding Rossmann-like Domain"/>
    <property type="match status" value="1"/>
</dbReference>
<comment type="caution">
    <text evidence="3">The sequence shown here is derived from an EMBL/GenBank/DDBJ whole genome shotgun (WGS) entry which is preliminary data.</text>
</comment>
<dbReference type="InterPro" id="IPR032095">
    <property type="entry name" value="Sacchrp_dh-like_C"/>
</dbReference>